<keyword evidence="2" id="KW-1185">Reference proteome</keyword>
<organism evidence="1 2">
    <name type="scientific">Trifolium subterraneum</name>
    <name type="common">Subterranean clover</name>
    <dbReference type="NCBI Taxonomy" id="3900"/>
    <lineage>
        <taxon>Eukaryota</taxon>
        <taxon>Viridiplantae</taxon>
        <taxon>Streptophyta</taxon>
        <taxon>Embryophyta</taxon>
        <taxon>Tracheophyta</taxon>
        <taxon>Spermatophyta</taxon>
        <taxon>Magnoliopsida</taxon>
        <taxon>eudicotyledons</taxon>
        <taxon>Gunneridae</taxon>
        <taxon>Pentapetalae</taxon>
        <taxon>rosids</taxon>
        <taxon>fabids</taxon>
        <taxon>Fabales</taxon>
        <taxon>Fabaceae</taxon>
        <taxon>Papilionoideae</taxon>
        <taxon>50 kb inversion clade</taxon>
        <taxon>NPAAA clade</taxon>
        <taxon>Hologalegina</taxon>
        <taxon>IRL clade</taxon>
        <taxon>Trifolieae</taxon>
        <taxon>Trifolium</taxon>
    </lineage>
</organism>
<evidence type="ECO:0000313" key="1">
    <source>
        <dbReference type="EMBL" id="GAU48526.1"/>
    </source>
</evidence>
<dbReference type="Proteomes" id="UP000242715">
    <property type="component" value="Unassembled WGS sequence"/>
</dbReference>
<sequence length="77" mass="8690">MEHQILQSYQLEGVIAGFGLGMQLETRTEATTVIERNVGGEKEMKTTTKWWLVGRRCDAFSHTNGMKTGKCKEKKQG</sequence>
<gene>
    <name evidence="1" type="ORF">TSUD_243040</name>
</gene>
<dbReference type="EMBL" id="DF974431">
    <property type="protein sequence ID" value="GAU48526.1"/>
    <property type="molecule type" value="Genomic_DNA"/>
</dbReference>
<protein>
    <submittedName>
        <fullName evidence="1">Uncharacterized protein</fullName>
    </submittedName>
</protein>
<accession>A0A2Z6NYJ7</accession>
<name>A0A2Z6NYJ7_TRISU</name>
<proteinExistence type="predicted"/>
<dbReference type="AlphaFoldDB" id="A0A2Z6NYJ7"/>
<reference evidence="2" key="1">
    <citation type="journal article" date="2017" name="Front. Plant Sci.">
        <title>Climate Clever Clovers: New Paradigm to Reduce the Environmental Footprint of Ruminants by Breeding Low Methanogenic Forages Utilizing Haplotype Variation.</title>
        <authorList>
            <person name="Kaur P."/>
            <person name="Appels R."/>
            <person name="Bayer P.E."/>
            <person name="Keeble-Gagnere G."/>
            <person name="Wang J."/>
            <person name="Hirakawa H."/>
            <person name="Shirasawa K."/>
            <person name="Vercoe P."/>
            <person name="Stefanova K."/>
            <person name="Durmic Z."/>
            <person name="Nichols P."/>
            <person name="Revell C."/>
            <person name="Isobe S.N."/>
            <person name="Edwards D."/>
            <person name="Erskine W."/>
        </authorList>
    </citation>
    <scope>NUCLEOTIDE SEQUENCE [LARGE SCALE GENOMIC DNA]</scope>
    <source>
        <strain evidence="2">cv. Daliak</strain>
    </source>
</reference>
<evidence type="ECO:0000313" key="2">
    <source>
        <dbReference type="Proteomes" id="UP000242715"/>
    </source>
</evidence>